<dbReference type="PANTHER" id="PTHR12695">
    <property type="entry name" value="GENERAL TRANSCRIPTION FACTOR IIH SUBUNIT 2"/>
    <property type="match status" value="1"/>
</dbReference>
<dbReference type="InterPro" id="IPR012170">
    <property type="entry name" value="TFIIH_SSL1/p44"/>
</dbReference>
<dbReference type="InterPro" id="IPR004595">
    <property type="entry name" value="TFIIH_C1-like_dom"/>
</dbReference>
<dbReference type="InterPro" id="IPR036465">
    <property type="entry name" value="vWFA_dom_sf"/>
</dbReference>
<feature type="domain" description="VWFA" evidence="13">
    <location>
        <begin position="101"/>
        <end position="280"/>
    </location>
</feature>
<keyword evidence="7 11" id="KW-0805">Transcription regulation</keyword>
<name>A0A4S9SDH2_AURPU</name>
<protein>
    <recommendedName>
        <fullName evidence="11">General transcription and DNA repair factor IIH</fullName>
    </recommendedName>
</protein>
<evidence type="ECO:0000256" key="5">
    <source>
        <dbReference type="ARBA" id="ARBA00022771"/>
    </source>
</evidence>
<dbReference type="PROSITE" id="PS00028">
    <property type="entry name" value="ZINC_FINGER_C2H2_1"/>
    <property type="match status" value="1"/>
</dbReference>
<feature type="compositionally biased region" description="Basic and acidic residues" evidence="12">
    <location>
        <begin position="26"/>
        <end position="38"/>
    </location>
</feature>
<evidence type="ECO:0000259" key="13">
    <source>
        <dbReference type="PROSITE" id="PS50234"/>
    </source>
</evidence>
<keyword evidence="3 11" id="KW-0479">Metal-binding</keyword>
<dbReference type="CDD" id="cd01453">
    <property type="entry name" value="vWA_transcription_factor_IIH_type"/>
    <property type="match status" value="1"/>
</dbReference>
<dbReference type="SUPFAM" id="SSF53300">
    <property type="entry name" value="vWA-like"/>
    <property type="match status" value="1"/>
</dbReference>
<evidence type="ECO:0000256" key="6">
    <source>
        <dbReference type="ARBA" id="ARBA00022833"/>
    </source>
</evidence>
<keyword evidence="9" id="KW-0234">DNA repair</keyword>
<dbReference type="InterPro" id="IPR002035">
    <property type="entry name" value="VWF_A"/>
</dbReference>
<dbReference type="SUPFAM" id="SSF57889">
    <property type="entry name" value="Cysteine-rich domain"/>
    <property type="match status" value="1"/>
</dbReference>
<evidence type="ECO:0000313" key="14">
    <source>
        <dbReference type="EMBL" id="THZ08586.1"/>
    </source>
</evidence>
<evidence type="ECO:0000256" key="7">
    <source>
        <dbReference type="ARBA" id="ARBA00023015"/>
    </source>
</evidence>
<proteinExistence type="inferred from homology"/>
<keyword evidence="5" id="KW-0863">Zinc-finger</keyword>
<dbReference type="Gene3D" id="3.40.50.410">
    <property type="entry name" value="von Willebrand factor, type A domain"/>
    <property type="match status" value="1"/>
</dbReference>
<dbReference type="SMART" id="SM01047">
    <property type="entry name" value="C1_4"/>
    <property type="match status" value="1"/>
</dbReference>
<dbReference type="Proteomes" id="UP000308005">
    <property type="component" value="Unassembled WGS sequence"/>
</dbReference>
<dbReference type="Pfam" id="PF07975">
    <property type="entry name" value="C1_4"/>
    <property type="match status" value="1"/>
</dbReference>
<evidence type="ECO:0000256" key="12">
    <source>
        <dbReference type="SAM" id="MobiDB-lite"/>
    </source>
</evidence>
<comment type="function">
    <text evidence="11">Component of the general transcription and DNA repair factor IIH (TFIIH) core complex, which is involved in general and transcription-coupled nucleotide excision repair (NER) of damaged DNA and, when complexed to TFIIK, in RNA transcription by RNA polymerase II.</text>
</comment>
<dbReference type="InterPro" id="IPR046349">
    <property type="entry name" value="C1-like_sf"/>
</dbReference>
<dbReference type="PROSITE" id="PS50234">
    <property type="entry name" value="VWFA"/>
    <property type="match status" value="1"/>
</dbReference>
<comment type="similarity">
    <text evidence="2 11">Belongs to the GTF2H2 family.</text>
</comment>
<dbReference type="AlphaFoldDB" id="A0A4S9SDH2"/>
<dbReference type="GO" id="GO:0006351">
    <property type="term" value="P:DNA-templated transcription"/>
    <property type="evidence" value="ECO:0007669"/>
    <property type="project" value="InterPro"/>
</dbReference>
<evidence type="ECO:0000313" key="15">
    <source>
        <dbReference type="Proteomes" id="UP000308005"/>
    </source>
</evidence>
<sequence>MAHHDIDYDMDMSDDANEDLNNRNARSKDPSRTQDPGKSKAASREGGSSRARWEAGAQKNWDLHEGDDGDLSGVLGGMEEATKRLRLQKDTTPLQRGIIRHCLLVLDLSLAMLEKDLRPTRHLLTLTYTIAFVREFFEQNPISQLGILGMRDGLAIRISELSGNPNDHITALKELRNTEPKGAASLQNALDMARAALYHTPSHGTREVVIILGALSSSDPGDIHSTINACVRDKLRVTVIGLAAQMHICADLCARTNAGDTSSYNVALDEPHYRELLMQITTPPVMRTTSSTAETSKSALLQMGFPSRCFGCLTAFPVVVGKEQQQQQQQQQQKRAEGASESSRYECPCCERHFCVDCDVFCHEVVHNCPGCTSGRLAGGRGEENAGVGAGTDGDVVMNGHGNGNGIAVTA</sequence>
<dbReference type="InterPro" id="IPR013087">
    <property type="entry name" value="Znf_C2H2_type"/>
</dbReference>
<feature type="region of interest" description="Disordered" evidence="12">
    <location>
        <begin position="1"/>
        <end position="65"/>
    </location>
</feature>
<evidence type="ECO:0000256" key="3">
    <source>
        <dbReference type="ARBA" id="ARBA00022723"/>
    </source>
</evidence>
<evidence type="ECO:0000256" key="1">
    <source>
        <dbReference type="ARBA" id="ARBA00004123"/>
    </source>
</evidence>
<dbReference type="GO" id="GO:0006357">
    <property type="term" value="P:regulation of transcription by RNA polymerase II"/>
    <property type="evidence" value="ECO:0007669"/>
    <property type="project" value="UniProtKB-UniRule"/>
</dbReference>
<evidence type="ECO:0000256" key="4">
    <source>
        <dbReference type="ARBA" id="ARBA00022763"/>
    </source>
</evidence>
<dbReference type="Gene3D" id="3.30.40.10">
    <property type="entry name" value="Zinc/RING finger domain, C3HC4 (zinc finger)"/>
    <property type="match status" value="1"/>
</dbReference>
<evidence type="ECO:0000256" key="10">
    <source>
        <dbReference type="ARBA" id="ARBA00023242"/>
    </source>
</evidence>
<gene>
    <name evidence="14" type="ORF">D6C91_10092</name>
</gene>
<dbReference type="InterPro" id="IPR013083">
    <property type="entry name" value="Znf_RING/FYVE/PHD"/>
</dbReference>
<organism evidence="14 15">
    <name type="scientific">Aureobasidium pullulans</name>
    <name type="common">Black yeast</name>
    <name type="synonym">Pullularia pullulans</name>
    <dbReference type="NCBI Taxonomy" id="5580"/>
    <lineage>
        <taxon>Eukaryota</taxon>
        <taxon>Fungi</taxon>
        <taxon>Dikarya</taxon>
        <taxon>Ascomycota</taxon>
        <taxon>Pezizomycotina</taxon>
        <taxon>Dothideomycetes</taxon>
        <taxon>Dothideomycetidae</taxon>
        <taxon>Dothideales</taxon>
        <taxon>Saccotheciaceae</taxon>
        <taxon>Aureobasidium</taxon>
    </lineage>
</organism>
<evidence type="ECO:0000256" key="11">
    <source>
        <dbReference type="PIRNR" id="PIRNR015919"/>
    </source>
</evidence>
<dbReference type="InterPro" id="IPR007198">
    <property type="entry name" value="Ssl1-like"/>
</dbReference>
<evidence type="ECO:0000256" key="8">
    <source>
        <dbReference type="ARBA" id="ARBA00023163"/>
    </source>
</evidence>
<dbReference type="PIRSF" id="PIRSF015919">
    <property type="entry name" value="TFIIH_SSL1"/>
    <property type="match status" value="1"/>
</dbReference>
<evidence type="ECO:0000256" key="9">
    <source>
        <dbReference type="ARBA" id="ARBA00023204"/>
    </source>
</evidence>
<feature type="compositionally biased region" description="Acidic residues" evidence="12">
    <location>
        <begin position="8"/>
        <end position="18"/>
    </location>
</feature>
<keyword evidence="10 11" id="KW-0539">Nucleus</keyword>
<dbReference type="Pfam" id="PF04056">
    <property type="entry name" value="Ssl1"/>
    <property type="match status" value="1"/>
</dbReference>
<keyword evidence="8 11" id="KW-0804">Transcription</keyword>
<comment type="subcellular location">
    <subcellularLocation>
        <location evidence="1 11">Nucleus</location>
    </subcellularLocation>
</comment>
<dbReference type="SMART" id="SM00327">
    <property type="entry name" value="VWA"/>
    <property type="match status" value="1"/>
</dbReference>
<dbReference type="PANTHER" id="PTHR12695:SF2">
    <property type="entry name" value="GENERAL TRANSCRIPTION FACTOR IIH SUBUNIT 2-RELATED"/>
    <property type="match status" value="1"/>
</dbReference>
<reference evidence="14 15" key="1">
    <citation type="submission" date="2018-10" db="EMBL/GenBank/DDBJ databases">
        <title>Fifty Aureobasidium pullulans genomes reveal a recombining polyextremotolerant generalist.</title>
        <authorList>
            <person name="Gostincar C."/>
            <person name="Turk M."/>
            <person name="Zajc J."/>
            <person name="Gunde-Cimerman N."/>
        </authorList>
    </citation>
    <scope>NUCLEOTIDE SEQUENCE [LARGE SCALE GENOMIC DNA]</scope>
    <source>
        <strain evidence="14 15">EXF-3863</strain>
    </source>
</reference>
<dbReference type="GO" id="GO:0000439">
    <property type="term" value="C:transcription factor TFIIH core complex"/>
    <property type="evidence" value="ECO:0007669"/>
    <property type="project" value="UniProtKB-UniRule"/>
</dbReference>
<keyword evidence="6 11" id="KW-0862">Zinc</keyword>
<dbReference type="GO" id="GO:0006289">
    <property type="term" value="P:nucleotide-excision repair"/>
    <property type="evidence" value="ECO:0007669"/>
    <property type="project" value="UniProtKB-UniRule"/>
</dbReference>
<accession>A0A4S9SDH2</accession>
<dbReference type="EMBL" id="QZBM01000978">
    <property type="protein sequence ID" value="THZ08586.1"/>
    <property type="molecule type" value="Genomic_DNA"/>
</dbReference>
<comment type="caution">
    <text evidence="14">The sequence shown here is derived from an EMBL/GenBank/DDBJ whole genome shotgun (WGS) entry which is preliminary data.</text>
</comment>
<dbReference type="GO" id="GO:0008270">
    <property type="term" value="F:zinc ion binding"/>
    <property type="evidence" value="ECO:0007669"/>
    <property type="project" value="UniProtKB-UniRule"/>
</dbReference>
<keyword evidence="4" id="KW-0227">DNA damage</keyword>
<evidence type="ECO:0000256" key="2">
    <source>
        <dbReference type="ARBA" id="ARBA00006092"/>
    </source>
</evidence>
<dbReference type="GO" id="GO:0005675">
    <property type="term" value="C:transcription factor TFIIH holo complex"/>
    <property type="evidence" value="ECO:0007669"/>
    <property type="project" value="UniProtKB-UniRule"/>
</dbReference>
<dbReference type="FunFam" id="3.40.50.410:FF:000015">
    <property type="entry name" value="General transcription factor IIH subunit 2"/>
    <property type="match status" value="1"/>
</dbReference>